<dbReference type="EMBL" id="AECS01000011">
    <property type="protein sequence ID" value="EFQ04640.1"/>
    <property type="molecule type" value="Genomic_DNA"/>
</dbReference>
<evidence type="ECO:0000313" key="2">
    <source>
        <dbReference type="Proteomes" id="UP000003195"/>
    </source>
</evidence>
<dbReference type="CDD" id="cd02440">
    <property type="entry name" value="AdoMet_MTases"/>
    <property type="match status" value="1"/>
</dbReference>
<dbReference type="HOGENOM" id="CLU_114151_0_0_9"/>
<dbReference type="Gene3D" id="3.40.50.150">
    <property type="entry name" value="Vaccinia Virus protein VP39"/>
    <property type="match status" value="1"/>
</dbReference>
<sequence>MKILDVCCGSRMFYYDKESPLVTYMDIREGEVELSDGRKITVKPDIVGDFRAIPFYNETYDMVVFDPPHLLRVGKSSWLAKKYGVLNKDTWESDLRVGFYECFRVLKKGGVLIFKWSTDQIPLKQVLELAIRHPLFGDKRGKTHWIIFVKG</sequence>
<reference evidence="1 2" key="1">
    <citation type="submission" date="2010-08" db="EMBL/GenBank/DDBJ databases">
        <authorList>
            <person name="Weinstock G."/>
            <person name="Sodergren E."/>
            <person name="Clifton S."/>
            <person name="Fulton L."/>
            <person name="Fulton B."/>
            <person name="Courtney L."/>
            <person name="Fronick C."/>
            <person name="Harrison M."/>
            <person name="Strong C."/>
            <person name="Farmer C."/>
            <person name="Delahaunty K."/>
            <person name="Markovic C."/>
            <person name="Hall O."/>
            <person name="Minx P."/>
            <person name="Tomlinson C."/>
            <person name="Mitreva M."/>
            <person name="Hou S."/>
            <person name="Chen J."/>
            <person name="Wollam A."/>
            <person name="Pepin K.H."/>
            <person name="Johnson M."/>
            <person name="Bhonagiri V."/>
            <person name="Zhang X."/>
            <person name="Suruliraj S."/>
            <person name="Warren W."/>
            <person name="Chinwalla A."/>
            <person name="Mardis E.R."/>
            <person name="Wilson R.K."/>
        </authorList>
    </citation>
    <scope>NUCLEOTIDE SEQUENCE [LARGE SCALE GENOMIC DNA]</scope>
    <source>
        <strain evidence="1 2">F0359</strain>
    </source>
</reference>
<protein>
    <recommendedName>
        <fullName evidence="3">Methyltransferase type 11 domain-containing protein</fullName>
    </recommendedName>
</protein>
<evidence type="ECO:0000313" key="1">
    <source>
        <dbReference type="EMBL" id="EFQ04640.1"/>
    </source>
</evidence>
<dbReference type="eggNOG" id="COG2226">
    <property type="taxonomic scope" value="Bacteria"/>
</dbReference>
<dbReference type="AlphaFoldDB" id="E2ZAC9"/>
<dbReference type="STRING" id="706434.HMPREF9429_00385"/>
<dbReference type="RefSeq" id="WP_006941210.1">
    <property type="nucleotide sequence ID" value="NZ_GL538185.1"/>
</dbReference>
<accession>E2ZAC9</accession>
<dbReference type="SUPFAM" id="SSF53335">
    <property type="entry name" value="S-adenosyl-L-methionine-dependent methyltransferases"/>
    <property type="match status" value="1"/>
</dbReference>
<name>E2ZAC9_9FIRM</name>
<comment type="caution">
    <text evidence="1">The sequence shown here is derived from an EMBL/GenBank/DDBJ whole genome shotgun (WGS) entry which is preliminary data.</text>
</comment>
<dbReference type="Proteomes" id="UP000003195">
    <property type="component" value="Unassembled WGS sequence"/>
</dbReference>
<proteinExistence type="predicted"/>
<organism evidence="1 2">
    <name type="scientific">Megasphaera micronuciformis F0359</name>
    <dbReference type="NCBI Taxonomy" id="706434"/>
    <lineage>
        <taxon>Bacteria</taxon>
        <taxon>Bacillati</taxon>
        <taxon>Bacillota</taxon>
        <taxon>Negativicutes</taxon>
        <taxon>Veillonellales</taxon>
        <taxon>Veillonellaceae</taxon>
        <taxon>Megasphaera</taxon>
    </lineage>
</organism>
<gene>
    <name evidence="1" type="ORF">HMPREF9429_00385</name>
</gene>
<dbReference type="InterPro" id="IPR029063">
    <property type="entry name" value="SAM-dependent_MTases_sf"/>
</dbReference>
<dbReference type="OrthoDB" id="8781114at2"/>
<evidence type="ECO:0008006" key="3">
    <source>
        <dbReference type="Google" id="ProtNLM"/>
    </source>
</evidence>
<keyword evidence="2" id="KW-1185">Reference proteome</keyword>